<evidence type="ECO:0000256" key="8">
    <source>
        <dbReference type="PROSITE-ProRule" id="PRU00339"/>
    </source>
</evidence>
<dbReference type="SMART" id="SM00028">
    <property type="entry name" value="TPR"/>
    <property type="match status" value="10"/>
</dbReference>
<evidence type="ECO:0000256" key="6">
    <source>
        <dbReference type="ARBA" id="ARBA00022737"/>
    </source>
</evidence>
<dbReference type="InterPro" id="IPR029489">
    <property type="entry name" value="OGT/SEC/SPY_C"/>
</dbReference>
<evidence type="ECO:0000256" key="2">
    <source>
        <dbReference type="ARBA" id="ARBA00005386"/>
    </source>
</evidence>
<feature type="repeat" description="TPR" evidence="8">
    <location>
        <begin position="172"/>
        <end position="205"/>
    </location>
</feature>
<dbReference type="Gene3D" id="1.25.40.10">
    <property type="entry name" value="Tetratricopeptide repeat domain"/>
    <property type="match status" value="5"/>
</dbReference>
<dbReference type="InterPro" id="IPR011990">
    <property type="entry name" value="TPR-like_helical_dom_sf"/>
</dbReference>
<evidence type="ECO:0000256" key="5">
    <source>
        <dbReference type="ARBA" id="ARBA00022679"/>
    </source>
</evidence>
<feature type="repeat" description="TPR" evidence="8">
    <location>
        <begin position="138"/>
        <end position="171"/>
    </location>
</feature>
<dbReference type="Pfam" id="PF13432">
    <property type="entry name" value="TPR_16"/>
    <property type="match status" value="3"/>
</dbReference>
<comment type="similarity">
    <text evidence="2">Belongs to the glycosyltransferase 41 family. O-GlcNAc transferase subfamily.</text>
</comment>
<dbReference type="PROSITE" id="PS50005">
    <property type="entry name" value="TPR"/>
    <property type="match status" value="8"/>
</dbReference>
<keyword evidence="7 8" id="KW-0802">TPR repeat</keyword>
<feature type="repeat" description="TPR" evidence="8">
    <location>
        <begin position="206"/>
        <end position="239"/>
    </location>
</feature>
<dbReference type="Pfam" id="PF13374">
    <property type="entry name" value="TPR_10"/>
    <property type="match status" value="1"/>
</dbReference>
<dbReference type="Pfam" id="PF13844">
    <property type="entry name" value="Glyco_transf_41"/>
    <property type="match status" value="2"/>
</dbReference>
<dbReference type="Pfam" id="PF13181">
    <property type="entry name" value="TPR_8"/>
    <property type="match status" value="2"/>
</dbReference>
<dbReference type="InterPro" id="IPR019734">
    <property type="entry name" value="TPR_rpt"/>
</dbReference>
<dbReference type="Gene3D" id="3.40.50.2000">
    <property type="entry name" value="Glycogen Phosphorylase B"/>
    <property type="match status" value="1"/>
</dbReference>
<evidence type="ECO:0000256" key="3">
    <source>
        <dbReference type="ARBA" id="ARBA00011970"/>
    </source>
</evidence>
<dbReference type="PANTHER" id="PTHR44835">
    <property type="entry name" value="UDP-N-ACETYLGLUCOSAMINE--PEPTIDE N-ACETYLGLUCOSAMINYLTRANSFERASE SPINDLY-RELATED"/>
    <property type="match status" value="1"/>
</dbReference>
<evidence type="ECO:0000256" key="4">
    <source>
        <dbReference type="ARBA" id="ARBA00022676"/>
    </source>
</evidence>
<dbReference type="Pfam" id="PF13414">
    <property type="entry name" value="TPR_11"/>
    <property type="match status" value="1"/>
</dbReference>
<gene>
    <name evidence="10" type="ORF">PTKU64_30450</name>
</gene>
<dbReference type="SUPFAM" id="SSF48452">
    <property type="entry name" value="TPR-like"/>
    <property type="match status" value="2"/>
</dbReference>
<evidence type="ECO:0000313" key="10">
    <source>
        <dbReference type="EMBL" id="BCZ79370.1"/>
    </source>
</evidence>
<feature type="repeat" description="TPR" evidence="8">
    <location>
        <begin position="369"/>
        <end position="402"/>
    </location>
</feature>
<sequence>MDHANLLNTALAHHQASRLAEAKAIYDQILRANPRHSDALHFLGLLACQIQQHEAGITLMRQSIAILPNAIYYNNLGNALREHGQLKQAIDGYREAVTLNPEYAEAHNNLGNALREDRQPDAAMHSCAQAIELRPGYAEAYNNLGNALKDLGEVDSAVLAYRKAISFRRKYADAHNNLGNALMEQGKYDEAISSYHSAIALEPGRALIHNSLGTLLLARGDLAGAAASLQRSIELDPAQPGVHNNLANTLRDAGELETARTHYLKALQLAQTMIDSYQPIGAGSTSPVALVCSASPRMPLAEAHATLGNARYGLDRYDEAIESYLRSVAFADDNAEVLHNLAVAYLKTERANEALRYARKALELKDGSARMHINLGDVLRSLGDMGGAASSYRSAIERSPDSEAAHTALLFCQAGVLQQRVEDYLVDAVYFGKRIAAKVRQFTHQPVSRGSRRLRVGFVSGDLRTHPVGIFTESMLSHIDPSRVELIAYPTNDVEDDTTQRLKPLFAAWMPLHRLSRDAAARRIFDDKIDILLDMAGHTAFNRLSVFAMKPAPIQVTWLGFFASTGIAQIDYVLGDRYVLPPEEAHDFIEKPWRLPDGYLCMTPPQCDVAVGPLPMRANGFITFGYLGKLAKMTDDVLDLWTRVLREVPGSRLLVKAYELDRKHAFDATLQRFAERGIDASRLILEGGSPRNEYFKTYHRVDIVLSPFPYPGGTTTAEALWMGLPVVAMKGDRFVGHICESLLHSAGFGEWICDDQAGYVEKICELAANGDALATLRAGMREHVLASPMCDARKFAGNFMDALEGMWRVYEEGAS</sequence>
<evidence type="ECO:0000256" key="1">
    <source>
        <dbReference type="ARBA" id="ARBA00004922"/>
    </source>
</evidence>
<dbReference type="EC" id="2.4.1.255" evidence="3"/>
<dbReference type="PANTHER" id="PTHR44835:SF1">
    <property type="entry name" value="PROTEIN O-GLCNAC TRANSFERASE"/>
    <property type="match status" value="1"/>
</dbReference>
<keyword evidence="6" id="KW-0677">Repeat</keyword>
<keyword evidence="5" id="KW-0808">Transferase</keyword>
<keyword evidence="4" id="KW-0328">Glycosyltransferase</keyword>
<reference evidence="10 11" key="1">
    <citation type="journal article" date="2022" name="Front. Microbiol.">
        <title>Identification and characterization of a novel class of self-sufficient cytochrome P450 hydroxylase involved in cyclohexanecarboxylate degradation in Paraburkholderia terrae strain KU-64.</title>
        <authorList>
            <person name="Yamamoto T."/>
            <person name="Hasegawa Y."/>
            <person name="Iwaki H."/>
        </authorList>
    </citation>
    <scope>NUCLEOTIDE SEQUENCE [LARGE SCALE GENOMIC DNA]</scope>
    <source>
        <strain evidence="10 11">KU-64</strain>
    </source>
</reference>
<accession>A0ABM7TY72</accession>
<organism evidence="10 11">
    <name type="scientific">Paraburkholderia terrae</name>
    <dbReference type="NCBI Taxonomy" id="311230"/>
    <lineage>
        <taxon>Bacteria</taxon>
        <taxon>Pseudomonadati</taxon>
        <taxon>Pseudomonadota</taxon>
        <taxon>Betaproteobacteria</taxon>
        <taxon>Burkholderiales</taxon>
        <taxon>Burkholderiaceae</taxon>
        <taxon>Paraburkholderia</taxon>
    </lineage>
</organism>
<dbReference type="SUPFAM" id="SSF53756">
    <property type="entry name" value="UDP-Glycosyltransferase/glycogen phosphorylase"/>
    <property type="match status" value="1"/>
</dbReference>
<feature type="repeat" description="TPR" evidence="8">
    <location>
        <begin position="70"/>
        <end position="103"/>
    </location>
</feature>
<evidence type="ECO:0000256" key="7">
    <source>
        <dbReference type="ARBA" id="ARBA00022803"/>
    </source>
</evidence>
<evidence type="ECO:0000313" key="11">
    <source>
        <dbReference type="Proteomes" id="UP001319874"/>
    </source>
</evidence>
<dbReference type="Proteomes" id="UP001319874">
    <property type="component" value="Chromosome 1"/>
</dbReference>
<proteinExistence type="inferred from homology"/>
<keyword evidence="11" id="KW-1185">Reference proteome</keyword>
<dbReference type="PROSITE" id="PS50293">
    <property type="entry name" value="TPR_REGION"/>
    <property type="match status" value="2"/>
</dbReference>
<evidence type="ECO:0000259" key="9">
    <source>
        <dbReference type="Pfam" id="PF13844"/>
    </source>
</evidence>
<feature type="repeat" description="TPR" evidence="8">
    <location>
        <begin position="104"/>
        <end position="137"/>
    </location>
</feature>
<feature type="repeat" description="TPR" evidence="8">
    <location>
        <begin position="335"/>
        <end position="368"/>
    </location>
</feature>
<dbReference type="Gene3D" id="3.40.50.11380">
    <property type="match status" value="1"/>
</dbReference>
<dbReference type="InterPro" id="IPR051939">
    <property type="entry name" value="Glycosyltr_41/O-GlcNAc_trsf"/>
</dbReference>
<protein>
    <recommendedName>
        <fullName evidence="3">protein O-GlcNAc transferase</fullName>
        <ecNumber evidence="3">2.4.1.255</ecNumber>
    </recommendedName>
</protein>
<name>A0ABM7TY72_9BURK</name>
<feature type="domain" description="O-GlcNAc transferase C-terminal" evidence="9">
    <location>
        <begin position="622"/>
        <end position="797"/>
    </location>
</feature>
<comment type="pathway">
    <text evidence="1">Protein modification; protein glycosylation.</text>
</comment>
<feature type="repeat" description="TPR" evidence="8">
    <location>
        <begin position="301"/>
        <end position="334"/>
    </location>
</feature>
<dbReference type="EMBL" id="AP024955">
    <property type="protein sequence ID" value="BCZ79370.1"/>
    <property type="molecule type" value="Genomic_DNA"/>
</dbReference>
<feature type="domain" description="O-GlcNAc transferase C-terminal" evidence="9">
    <location>
        <begin position="446"/>
        <end position="599"/>
    </location>
</feature>